<gene>
    <name evidence="2" type="ORF">H9Y04_15165</name>
</gene>
<dbReference type="RefSeq" id="WP_187814336.1">
    <property type="nucleotide sequence ID" value="NZ_JACTVJ010000006.1"/>
</dbReference>
<reference evidence="2 3" key="1">
    <citation type="submission" date="2020-08" db="EMBL/GenBank/DDBJ databases">
        <title>Genemic of Streptomyces polyaspartic.</title>
        <authorList>
            <person name="Liu W."/>
        </authorList>
    </citation>
    <scope>NUCLEOTIDE SEQUENCE [LARGE SCALE GENOMIC DNA]</scope>
    <source>
        <strain evidence="2 3">TRM66268-LWL</strain>
    </source>
</reference>
<sequence>MAITGARPDRATHYLVRAAVTAPSAFNTQPWRFAYCKGELHLCADTTRRLRVADPEGRELLISCGAALFNVRLAMLHLGFRARVRLLPVAADPWLLATVSWGPYARASYDDDRMFRAMELRHTHRGPFQPDPLPAVLIDELREQARREGADLYAVAGAHELRRLAELIGAAEDVHRRHPGLTAERANWAPGQGSGRLDGVPGQTYPRDPDTVAFAGRDYAGRARLGYLTRPAASCRGVLGLPAVVHTRRDGPHDWLRAGQALQRVLLHAAAQRVAAAFHTQPLELPELRAQVERHVPGGGHPQLILRFGYVDEVRPSPRRPVGDVLAGTSRASATRSASPLKSGALVRFAPPC</sequence>
<evidence type="ECO:0000313" key="2">
    <source>
        <dbReference type="EMBL" id="MBC9713909.1"/>
    </source>
</evidence>
<protein>
    <submittedName>
        <fullName evidence="2">Nitroreductase family protein</fullName>
    </submittedName>
</protein>
<dbReference type="Gene3D" id="3.40.109.10">
    <property type="entry name" value="NADH Oxidase"/>
    <property type="match status" value="2"/>
</dbReference>
<comment type="caution">
    <text evidence="2">The sequence shown here is derived from an EMBL/GenBank/DDBJ whole genome shotgun (WGS) entry which is preliminary data.</text>
</comment>
<dbReference type="NCBIfam" id="NF047509">
    <property type="entry name" value="Rv3131_FMN_oxido"/>
    <property type="match status" value="1"/>
</dbReference>
<feature type="region of interest" description="Disordered" evidence="1">
    <location>
        <begin position="182"/>
        <end position="211"/>
    </location>
</feature>
<dbReference type="Proteomes" id="UP000642284">
    <property type="component" value="Unassembled WGS sequence"/>
</dbReference>
<organism evidence="2 3">
    <name type="scientific">Streptomyces polyasparticus</name>
    <dbReference type="NCBI Taxonomy" id="2767826"/>
    <lineage>
        <taxon>Bacteria</taxon>
        <taxon>Bacillati</taxon>
        <taxon>Actinomycetota</taxon>
        <taxon>Actinomycetes</taxon>
        <taxon>Kitasatosporales</taxon>
        <taxon>Streptomycetaceae</taxon>
        <taxon>Streptomyces</taxon>
    </lineage>
</organism>
<proteinExistence type="predicted"/>
<dbReference type="SUPFAM" id="SSF55469">
    <property type="entry name" value="FMN-dependent nitroreductase-like"/>
    <property type="match status" value="2"/>
</dbReference>
<dbReference type="PANTHER" id="PTHR23026">
    <property type="entry name" value="NADPH NITROREDUCTASE"/>
    <property type="match status" value="1"/>
</dbReference>
<evidence type="ECO:0000256" key="1">
    <source>
        <dbReference type="SAM" id="MobiDB-lite"/>
    </source>
</evidence>
<accession>A0ABR7SG01</accession>
<dbReference type="InterPro" id="IPR050627">
    <property type="entry name" value="Nitroreductase/BluB"/>
</dbReference>
<dbReference type="InterPro" id="IPR000415">
    <property type="entry name" value="Nitroreductase-like"/>
</dbReference>
<dbReference type="PANTHER" id="PTHR23026:SF123">
    <property type="entry name" value="NAD(P)H NITROREDUCTASE RV3131-RELATED"/>
    <property type="match status" value="1"/>
</dbReference>
<evidence type="ECO:0000313" key="3">
    <source>
        <dbReference type="Proteomes" id="UP000642284"/>
    </source>
</evidence>
<name>A0ABR7SG01_9ACTN</name>
<dbReference type="EMBL" id="JACTVJ010000006">
    <property type="protein sequence ID" value="MBC9713909.1"/>
    <property type="molecule type" value="Genomic_DNA"/>
</dbReference>
<keyword evidence="3" id="KW-1185">Reference proteome</keyword>